<evidence type="ECO:0008006" key="3">
    <source>
        <dbReference type="Google" id="ProtNLM"/>
    </source>
</evidence>
<accession>A0A2S5T274</accession>
<dbReference type="Proteomes" id="UP000239406">
    <property type="component" value="Unassembled WGS sequence"/>
</dbReference>
<protein>
    <recommendedName>
        <fullName evidence="3">DUF1631 domain-containing protein</fullName>
    </recommendedName>
</protein>
<dbReference type="AlphaFoldDB" id="A0A2S5T274"/>
<gene>
    <name evidence="1" type="ORF">C1702_14060</name>
</gene>
<dbReference type="Pfam" id="PF07793">
    <property type="entry name" value="DUF1631"/>
    <property type="match status" value="1"/>
</dbReference>
<dbReference type="EMBL" id="PSNY01000016">
    <property type="protein sequence ID" value="PPE68988.1"/>
    <property type="molecule type" value="Genomic_DNA"/>
</dbReference>
<organism evidence="1 2">
    <name type="scientific">Caldimonas thermodepolymerans</name>
    <dbReference type="NCBI Taxonomy" id="215580"/>
    <lineage>
        <taxon>Bacteria</taxon>
        <taxon>Pseudomonadati</taxon>
        <taxon>Pseudomonadota</taxon>
        <taxon>Betaproteobacteria</taxon>
        <taxon>Burkholderiales</taxon>
        <taxon>Sphaerotilaceae</taxon>
        <taxon>Caldimonas</taxon>
    </lineage>
</organism>
<name>A0A2S5T274_9BURK</name>
<proteinExistence type="predicted"/>
<evidence type="ECO:0000313" key="1">
    <source>
        <dbReference type="EMBL" id="PPE68988.1"/>
    </source>
</evidence>
<evidence type="ECO:0000313" key="2">
    <source>
        <dbReference type="Proteomes" id="UP000239406"/>
    </source>
</evidence>
<comment type="caution">
    <text evidence="1">The sequence shown here is derived from an EMBL/GenBank/DDBJ whole genome shotgun (WGS) entry which is preliminary data.</text>
</comment>
<dbReference type="InterPro" id="IPR012434">
    <property type="entry name" value="DUF1631"/>
</dbReference>
<sequence>MRAPPVRRTARHVALDREKVGELRTSPRPPASAHSTFRAILSVLATPGEMSLPDPRLHTAMQSAVQKILSTVSTASSRLVDALGMLALSATSNAQRQSYMSAQFDLHRKLPVFNTTFATVLNEKVAQELHPRTGSRPLAATDWASLSLVGDSEVEEQVTAHRLGLEIEHECEWELRELDAYIGSLLGIGRADPERNPIRPEILGKALFRAIEAVTTDTAVRKTLSSELGRSLAKAMRPCYSAIVSDFVAQGIQPVGLTVRAAPPAPAASVHGPLTAPGGLHPRAPASAPAADPNHAAQALSAMFGISVPAGLGSSGPGLLSGGFAPTSSFPNTGPGSAAAVAAPPTTASDAHMLEVIRRLAFLASSPGTLDAGSGWSSSASQALAGAGTNSSPGALGAPASGNGGLSGLMAVNLIRAHREELIRASSGALDHMVIDIVASLFDQILSDSKVPPQMARQIARLQLPVLRAALKDVQFFSSRSHPVRRFVNRMASIACAFEDFDEGPGKRFLELVRELVQQVVDGDFDQMSLYESKLRALENFVQEQTRDEAQAHAEAVELLAQKETQLRVQARHAELMQAVLQSVTLAPEFVRRFLLDTWTHAQVEATWRHGADSEIARRLRGVPRQLILSVLPKGTPAERKQFILALPGLMKTLNEGLALIHWPEERKKAFFGELLPCHAQSLKGQPLTDFEYRQLDTHLQALDRLVVPAAEDVPLAPPSATLAEQADTGFSAEEAAQVGLVEDAAINWDGNVDIDLEQLDSSSGELDINLDGLGPEMAPETPTRGAQLAQYVQAGVAYQMHVEGEWRKVRLNWVSPGRTFFIFSYGKKHQSIVSMTGRMLTKLCETGRFRAFEQAYLIERAVARTRKQLAALTSKA</sequence>
<reference evidence="1 2" key="1">
    <citation type="submission" date="2018-02" db="EMBL/GenBank/DDBJ databases">
        <title>Reclassifiation of [Polyangium] brachysporum DSM 7029 as Guopingzhaonella breviflexa gen. nov., sp. nov., a member of the family Comamonadaceae.</title>
        <authorList>
            <person name="Tang B."/>
        </authorList>
    </citation>
    <scope>NUCLEOTIDE SEQUENCE [LARGE SCALE GENOMIC DNA]</scope>
    <source>
        <strain evidence="1 2">DSM 15344</strain>
    </source>
</reference>
<dbReference type="OrthoDB" id="6188167at2"/>
<keyword evidence="2" id="KW-1185">Reference proteome</keyword>